<protein>
    <submittedName>
        <fullName evidence="1">Uncharacterized protein</fullName>
    </submittedName>
</protein>
<reference evidence="1 2" key="1">
    <citation type="submission" date="2024-10" db="EMBL/GenBank/DDBJ databases">
        <title>The Natural Products Discovery Center: Release of the First 8490 Sequenced Strains for Exploring Actinobacteria Biosynthetic Diversity.</title>
        <authorList>
            <person name="Kalkreuter E."/>
            <person name="Kautsar S.A."/>
            <person name="Yang D."/>
            <person name="Bader C.D."/>
            <person name="Teijaro C.N."/>
            <person name="Fluegel L."/>
            <person name="Davis C.M."/>
            <person name="Simpson J.R."/>
            <person name="Lauterbach L."/>
            <person name="Steele A.D."/>
            <person name="Gui C."/>
            <person name="Meng S."/>
            <person name="Li G."/>
            <person name="Viehrig K."/>
            <person name="Ye F."/>
            <person name="Su P."/>
            <person name="Kiefer A.F."/>
            <person name="Nichols A."/>
            <person name="Cepeda A.J."/>
            <person name="Yan W."/>
            <person name="Fan B."/>
            <person name="Jiang Y."/>
            <person name="Adhikari A."/>
            <person name="Zheng C.-J."/>
            <person name="Schuster L."/>
            <person name="Cowan T.M."/>
            <person name="Smanski M.J."/>
            <person name="Chevrette M.G."/>
            <person name="De Carvalho L.P.S."/>
            <person name="Shen B."/>
        </authorList>
    </citation>
    <scope>NUCLEOTIDE SEQUENCE [LARGE SCALE GENOMIC DNA]</scope>
    <source>
        <strain evidence="1 2">NPDC001281</strain>
    </source>
</reference>
<sequence>MAEQATGNLMARAARLGYRIELHPMDGHLWRVDLLNAAGGLVDRRKDIDPAHIPDRIDKLLEANIPAATPPSPTTDKESQ</sequence>
<evidence type="ECO:0000313" key="1">
    <source>
        <dbReference type="EMBL" id="MFF4777438.1"/>
    </source>
</evidence>
<evidence type="ECO:0000313" key="2">
    <source>
        <dbReference type="Proteomes" id="UP001602119"/>
    </source>
</evidence>
<organism evidence="1 2">
    <name type="scientific">Microtetraspora fusca</name>
    <dbReference type="NCBI Taxonomy" id="1997"/>
    <lineage>
        <taxon>Bacteria</taxon>
        <taxon>Bacillati</taxon>
        <taxon>Actinomycetota</taxon>
        <taxon>Actinomycetes</taxon>
        <taxon>Streptosporangiales</taxon>
        <taxon>Streptosporangiaceae</taxon>
        <taxon>Microtetraspora</taxon>
    </lineage>
</organism>
<keyword evidence="2" id="KW-1185">Reference proteome</keyword>
<dbReference type="Proteomes" id="UP001602119">
    <property type="component" value="Unassembled WGS sequence"/>
</dbReference>
<gene>
    <name evidence="1" type="ORF">ACFY05_31745</name>
</gene>
<accession>A0ABW6VDK9</accession>
<dbReference type="EMBL" id="JBIAXI010000024">
    <property type="protein sequence ID" value="MFF4777438.1"/>
    <property type="molecule type" value="Genomic_DNA"/>
</dbReference>
<comment type="caution">
    <text evidence="1">The sequence shown here is derived from an EMBL/GenBank/DDBJ whole genome shotgun (WGS) entry which is preliminary data.</text>
</comment>
<dbReference type="RefSeq" id="WP_387345842.1">
    <property type="nucleotide sequence ID" value="NZ_JBIAXI010000024.1"/>
</dbReference>
<name>A0ABW6VDK9_MICFU</name>
<proteinExistence type="predicted"/>